<comment type="caution">
    <text evidence="2">The sequence shown here is derived from an EMBL/GenBank/DDBJ whole genome shotgun (WGS) entry which is preliminary data.</text>
</comment>
<comment type="similarity">
    <text evidence="1">Belongs to the calycin superfamily. Fatty-acid binding protein (FABP) family.</text>
</comment>
<dbReference type="Gene3D" id="2.40.128.20">
    <property type="match status" value="1"/>
</dbReference>
<dbReference type="Proteomes" id="UP000749559">
    <property type="component" value="Unassembled WGS sequence"/>
</dbReference>
<dbReference type="EMBL" id="CAIIXF020000012">
    <property type="protein sequence ID" value="CAH1801229.1"/>
    <property type="molecule type" value="Genomic_DNA"/>
</dbReference>
<dbReference type="AlphaFoldDB" id="A0A8S4Q5X4"/>
<accession>A0A8S4Q5X4</accession>
<dbReference type="InterPro" id="IPR012674">
    <property type="entry name" value="Calycin"/>
</dbReference>
<sequence>METLVGKWTVDSFKNIKELMQAMGLPADFQNQAESDTSESTGEIRKEGDYWCIVSGTSKGAKEILFQLNKEFDYKTTDGRDTKVTVYEEGSKVIEAQMNPVFNTRVTREIVDGKMVMEITEGKTSVTGTVVFKKM</sequence>
<dbReference type="Pfam" id="PF14651">
    <property type="entry name" value="Lipocalin_7"/>
    <property type="match status" value="1"/>
</dbReference>
<dbReference type="CDD" id="cd00742">
    <property type="entry name" value="FABP"/>
    <property type="match status" value="1"/>
</dbReference>
<reference evidence="2" key="1">
    <citation type="submission" date="2022-03" db="EMBL/GenBank/DDBJ databases">
        <authorList>
            <person name="Martin C."/>
        </authorList>
    </citation>
    <scope>NUCLEOTIDE SEQUENCE</scope>
</reference>
<dbReference type="GO" id="GO:0008289">
    <property type="term" value="F:lipid binding"/>
    <property type="evidence" value="ECO:0007669"/>
    <property type="project" value="UniProtKB-KW"/>
</dbReference>
<keyword evidence="3" id="KW-1185">Reference proteome</keyword>
<evidence type="ECO:0000313" key="3">
    <source>
        <dbReference type="Proteomes" id="UP000749559"/>
    </source>
</evidence>
<evidence type="ECO:0000313" key="2">
    <source>
        <dbReference type="EMBL" id="CAH1801229.1"/>
    </source>
</evidence>
<evidence type="ECO:0000256" key="1">
    <source>
        <dbReference type="ARBA" id="ARBA00008390"/>
    </source>
</evidence>
<dbReference type="PANTHER" id="PTHR11955">
    <property type="entry name" value="FATTY ACID BINDING PROTEIN"/>
    <property type="match status" value="1"/>
</dbReference>
<gene>
    <name evidence="2" type="ORF">OFUS_LOCUS25040</name>
</gene>
<dbReference type="OrthoDB" id="6074772at2759"/>
<dbReference type="SUPFAM" id="SSF50814">
    <property type="entry name" value="Lipocalins"/>
    <property type="match status" value="1"/>
</dbReference>
<dbReference type="PRINTS" id="PR00178">
    <property type="entry name" value="FATTYACIDBP"/>
</dbReference>
<name>A0A8S4Q5X4_OWEFU</name>
<protein>
    <submittedName>
        <fullName evidence="2">Uncharacterized protein</fullName>
    </submittedName>
</protein>
<proteinExistence type="inferred from homology"/>
<dbReference type="InterPro" id="IPR000463">
    <property type="entry name" value="Fatty_acid-bd"/>
</dbReference>
<dbReference type="InterPro" id="IPR031259">
    <property type="entry name" value="ILBP"/>
</dbReference>
<organism evidence="2 3">
    <name type="scientific">Owenia fusiformis</name>
    <name type="common">Polychaete worm</name>
    <dbReference type="NCBI Taxonomy" id="6347"/>
    <lineage>
        <taxon>Eukaryota</taxon>
        <taxon>Metazoa</taxon>
        <taxon>Spiralia</taxon>
        <taxon>Lophotrochozoa</taxon>
        <taxon>Annelida</taxon>
        <taxon>Polychaeta</taxon>
        <taxon>Sedentaria</taxon>
        <taxon>Canalipalpata</taxon>
        <taxon>Sabellida</taxon>
        <taxon>Oweniida</taxon>
        <taxon>Oweniidae</taxon>
        <taxon>Owenia</taxon>
    </lineage>
</organism>